<dbReference type="InterPro" id="IPR000182">
    <property type="entry name" value="GNAT_dom"/>
</dbReference>
<accession>A0ABY3WCN1</accession>
<evidence type="ECO:0000313" key="2">
    <source>
        <dbReference type="EMBL" id="UNM10308.1"/>
    </source>
</evidence>
<sequence>MSGRPWPGRPPGPGGHGASAAEAVRLRRLNRWQAECLQEDLGDLYVESSGAPAGEEYRNRQDFLRRLTDDVRRPGFALVVAETTTLVGCAFGFPVRRDGSWWRGFAGGLPRSVEQLTASGHVFAITEIVVHPHEQDRDIARRLQERLVADHHASLGTILVPAADRAAHAAFRSWGWQEIGEVHRPPGPTVLRALVLPLGKRTAANPDGLAHDARTQRPE</sequence>
<keyword evidence="3" id="KW-1185">Reference proteome</keyword>
<dbReference type="PROSITE" id="PS51186">
    <property type="entry name" value="GNAT"/>
    <property type="match status" value="1"/>
</dbReference>
<dbReference type="SUPFAM" id="SSF55729">
    <property type="entry name" value="Acyl-CoA N-acyltransferases (Nat)"/>
    <property type="match status" value="1"/>
</dbReference>
<name>A0ABY3WCN1_9ACTN</name>
<dbReference type="EMBL" id="CP071872">
    <property type="protein sequence ID" value="UNM10308.1"/>
    <property type="molecule type" value="Genomic_DNA"/>
</dbReference>
<evidence type="ECO:0000259" key="1">
    <source>
        <dbReference type="PROSITE" id="PS51186"/>
    </source>
</evidence>
<evidence type="ECO:0000313" key="3">
    <source>
        <dbReference type="Proteomes" id="UP000828924"/>
    </source>
</evidence>
<reference evidence="2 3" key="1">
    <citation type="submission" date="2021-03" db="EMBL/GenBank/DDBJ databases">
        <title>Complete genome of Streptomyces formicae strain 1H-GS9 (DSM 100524).</title>
        <authorList>
            <person name="Atanasov K.E."/>
            <person name="Altabella T."/>
            <person name="Ferrer A."/>
        </authorList>
    </citation>
    <scope>NUCLEOTIDE SEQUENCE [LARGE SCALE GENOMIC DNA]</scope>
    <source>
        <strain evidence="2 3">1H-GS9</strain>
    </source>
</reference>
<proteinExistence type="predicted"/>
<dbReference type="Pfam" id="PF00583">
    <property type="entry name" value="Acetyltransf_1"/>
    <property type="match status" value="1"/>
</dbReference>
<protein>
    <submittedName>
        <fullName evidence="2">GNAT family N-acetyltransferase</fullName>
    </submittedName>
</protein>
<dbReference type="Gene3D" id="3.40.630.30">
    <property type="match status" value="1"/>
</dbReference>
<organism evidence="2 3">
    <name type="scientific">Streptomyces formicae</name>
    <dbReference type="NCBI Taxonomy" id="1616117"/>
    <lineage>
        <taxon>Bacteria</taxon>
        <taxon>Bacillati</taxon>
        <taxon>Actinomycetota</taxon>
        <taxon>Actinomycetes</taxon>
        <taxon>Kitasatosporales</taxon>
        <taxon>Streptomycetaceae</taxon>
        <taxon>Streptomyces</taxon>
    </lineage>
</organism>
<feature type="domain" description="N-acetyltransferase" evidence="1">
    <location>
        <begin position="24"/>
        <end position="197"/>
    </location>
</feature>
<gene>
    <name evidence="2" type="ORF">J4032_01200</name>
</gene>
<dbReference type="InterPro" id="IPR016181">
    <property type="entry name" value="Acyl_CoA_acyltransferase"/>
</dbReference>
<dbReference type="RefSeq" id="WP_242328807.1">
    <property type="nucleotide sequence ID" value="NZ_CP071872.1"/>
</dbReference>
<dbReference type="Proteomes" id="UP000828924">
    <property type="component" value="Chromosome"/>
</dbReference>